<evidence type="ECO:0000256" key="2">
    <source>
        <dbReference type="ARBA" id="ARBA00005581"/>
    </source>
</evidence>
<name>A0A9Q0G1D5_9ROSI</name>
<feature type="chain" id="PRO_5040548175" description="S-protein homolog" evidence="6">
    <location>
        <begin position="28"/>
        <end position="142"/>
    </location>
</feature>
<dbReference type="EMBL" id="JAKUCV010003031">
    <property type="protein sequence ID" value="KAJ4840500.1"/>
    <property type="molecule type" value="Genomic_DNA"/>
</dbReference>
<dbReference type="GO" id="GO:0005576">
    <property type="term" value="C:extracellular region"/>
    <property type="evidence" value="ECO:0007669"/>
    <property type="project" value="UniProtKB-SubCell"/>
</dbReference>
<protein>
    <recommendedName>
        <fullName evidence="6">S-protein homolog</fullName>
    </recommendedName>
</protein>
<comment type="caution">
    <text evidence="7">The sequence shown here is derived from an EMBL/GenBank/DDBJ whole genome shotgun (WGS) entry which is preliminary data.</text>
</comment>
<comment type="subcellular location">
    <subcellularLocation>
        <location evidence="1 6">Secreted</location>
    </subcellularLocation>
</comment>
<organism evidence="7 8">
    <name type="scientific">Turnera subulata</name>
    <dbReference type="NCBI Taxonomy" id="218843"/>
    <lineage>
        <taxon>Eukaryota</taxon>
        <taxon>Viridiplantae</taxon>
        <taxon>Streptophyta</taxon>
        <taxon>Embryophyta</taxon>
        <taxon>Tracheophyta</taxon>
        <taxon>Spermatophyta</taxon>
        <taxon>Magnoliopsida</taxon>
        <taxon>eudicotyledons</taxon>
        <taxon>Gunneridae</taxon>
        <taxon>Pentapetalae</taxon>
        <taxon>rosids</taxon>
        <taxon>fabids</taxon>
        <taxon>Malpighiales</taxon>
        <taxon>Passifloraceae</taxon>
        <taxon>Turnera</taxon>
    </lineage>
</organism>
<keyword evidence="3 6" id="KW-0713">Self-incompatibility</keyword>
<evidence type="ECO:0000256" key="3">
    <source>
        <dbReference type="ARBA" id="ARBA00022471"/>
    </source>
</evidence>
<keyword evidence="5 6" id="KW-0732">Signal</keyword>
<dbReference type="GO" id="GO:0060320">
    <property type="term" value="P:rejection of self pollen"/>
    <property type="evidence" value="ECO:0007669"/>
    <property type="project" value="UniProtKB-KW"/>
</dbReference>
<evidence type="ECO:0000256" key="6">
    <source>
        <dbReference type="RuleBase" id="RU367044"/>
    </source>
</evidence>
<evidence type="ECO:0000256" key="4">
    <source>
        <dbReference type="ARBA" id="ARBA00022525"/>
    </source>
</evidence>
<dbReference type="PANTHER" id="PTHR31232:SF155">
    <property type="entry name" value="PLANT SELF-INCOMPATIBILITY PROTEIN S1 FAMILY"/>
    <property type="match status" value="1"/>
</dbReference>
<dbReference type="PANTHER" id="PTHR31232">
    <property type="match status" value="1"/>
</dbReference>
<reference evidence="7" key="2">
    <citation type="journal article" date="2023" name="Plants (Basel)">
        <title>Annotation of the Turnera subulata (Passifloraceae) Draft Genome Reveals the S-Locus Evolved after the Divergence of Turneroideae from Passifloroideae in a Stepwise Manner.</title>
        <authorList>
            <person name="Henning P.M."/>
            <person name="Roalson E.H."/>
            <person name="Mir W."/>
            <person name="McCubbin A.G."/>
            <person name="Shore J.S."/>
        </authorList>
    </citation>
    <scope>NUCLEOTIDE SEQUENCE</scope>
    <source>
        <strain evidence="7">F60SS</strain>
    </source>
</reference>
<evidence type="ECO:0000256" key="1">
    <source>
        <dbReference type="ARBA" id="ARBA00004613"/>
    </source>
</evidence>
<gene>
    <name evidence="7" type="ORF">Tsubulata_000432</name>
</gene>
<evidence type="ECO:0000313" key="7">
    <source>
        <dbReference type="EMBL" id="KAJ4840500.1"/>
    </source>
</evidence>
<keyword evidence="8" id="KW-1185">Reference proteome</keyword>
<reference evidence="7" key="1">
    <citation type="submission" date="2022-02" db="EMBL/GenBank/DDBJ databases">
        <authorList>
            <person name="Henning P.M."/>
            <person name="McCubbin A.G."/>
            <person name="Shore J.S."/>
        </authorList>
    </citation>
    <scope>NUCLEOTIDE SEQUENCE</scope>
    <source>
        <strain evidence="7">F60SS</strain>
        <tissue evidence="7">Leaves</tissue>
    </source>
</reference>
<evidence type="ECO:0000313" key="8">
    <source>
        <dbReference type="Proteomes" id="UP001141552"/>
    </source>
</evidence>
<dbReference type="InterPro" id="IPR010264">
    <property type="entry name" value="Self-incomp_S1"/>
</dbReference>
<proteinExistence type="inferred from homology"/>
<dbReference type="AlphaFoldDB" id="A0A9Q0G1D5"/>
<comment type="similarity">
    <text evidence="2 6">Belongs to the plant self-incompatibility (S1) protein family.</text>
</comment>
<sequence length="142" mass="16182">MSLSNNKGVMLLAFLVVVSLWFPSTLARDVAIPNDKILSKSRVYVRNNLEDKSDVNIHCKSRDDDLGEHVIKPGERYEWKFRVSIFGNTLFGCEVKTKYGSGIFVLYNASEDEKGDDGYVGWEVRTGGVYGLNRIQHYAWQK</sequence>
<dbReference type="Proteomes" id="UP001141552">
    <property type="component" value="Unassembled WGS sequence"/>
</dbReference>
<dbReference type="Pfam" id="PF05938">
    <property type="entry name" value="Self-incomp_S1"/>
    <property type="match status" value="1"/>
</dbReference>
<evidence type="ECO:0000256" key="5">
    <source>
        <dbReference type="ARBA" id="ARBA00022729"/>
    </source>
</evidence>
<keyword evidence="4 6" id="KW-0964">Secreted</keyword>
<feature type="signal peptide" evidence="6">
    <location>
        <begin position="1"/>
        <end position="27"/>
    </location>
</feature>
<accession>A0A9Q0G1D5</accession>
<dbReference type="OrthoDB" id="1096418at2759"/>